<evidence type="ECO:0000313" key="1">
    <source>
        <dbReference type="EMBL" id="AGG66860.1"/>
    </source>
</evidence>
<sequence length="270" mass="30314">MSERERLRPFTGDGKNRVKLANPPLRLVLCQLGWPELVQLQGNIDEIARQFGLAIADYPIFSEYTQANVVISPEGASQGPSEKVYQWRSIDDNWHVILGHRFLSFYCTTYSTFKDFCLPLEKILKELAAVVKVPLVERVGVRYVNQVIESNLIENLSEYIHPQVLGFAGIDFATGQAQLEENQNQVVIRVEDAVMQVRSGLLPPGKTVDPAIPPHSGQSWVLDLDATIHQQTSFDVNNVLASAGKLADINYDFFKYVTSEGFLKEFGSEQ</sequence>
<protein>
    <recommendedName>
        <fullName evidence="3">TIGR04255 family protein</fullName>
    </recommendedName>
</protein>
<dbReference type="NCBIfam" id="TIGR04255">
    <property type="entry name" value="sporadTIGR04255"/>
    <property type="match status" value="1"/>
</dbReference>
<keyword evidence="2" id="KW-1185">Reference proteome</keyword>
<dbReference type="OrthoDB" id="7107919at2"/>
<dbReference type="KEGG" id="ccn:H924_07090"/>
<dbReference type="InterPro" id="IPR026349">
    <property type="entry name" value="CHP04255"/>
</dbReference>
<dbReference type="eggNOG" id="ENOG5032T8Q">
    <property type="taxonomic scope" value="Bacteria"/>
</dbReference>
<dbReference type="Proteomes" id="UP000011760">
    <property type="component" value="Chromosome"/>
</dbReference>
<gene>
    <name evidence="1" type="ORF">H924_07090</name>
</gene>
<proteinExistence type="predicted"/>
<dbReference type="STRING" id="1121353.H924_07090"/>
<organism evidence="1 2">
    <name type="scientific">Corynebacterium callunae DSM 20147</name>
    <dbReference type="NCBI Taxonomy" id="1121353"/>
    <lineage>
        <taxon>Bacteria</taxon>
        <taxon>Bacillati</taxon>
        <taxon>Actinomycetota</taxon>
        <taxon>Actinomycetes</taxon>
        <taxon>Mycobacteriales</taxon>
        <taxon>Corynebacteriaceae</taxon>
        <taxon>Corynebacterium</taxon>
    </lineage>
</organism>
<evidence type="ECO:0000313" key="2">
    <source>
        <dbReference type="Proteomes" id="UP000011760"/>
    </source>
</evidence>
<accession>M1UFB9</accession>
<dbReference type="EMBL" id="CP004354">
    <property type="protein sequence ID" value="AGG66860.1"/>
    <property type="molecule type" value="Genomic_DNA"/>
</dbReference>
<evidence type="ECO:0008006" key="3">
    <source>
        <dbReference type="Google" id="ProtNLM"/>
    </source>
</evidence>
<name>M1UFB9_9CORY</name>
<dbReference type="HOGENOM" id="CLU_1048451_0_0_11"/>
<reference evidence="1 2" key="1">
    <citation type="submission" date="2013-02" db="EMBL/GenBank/DDBJ databases">
        <title>The complete genome sequence of Corynebacterium callunae DSM 20147.</title>
        <authorList>
            <person name="Ruckert C."/>
            <person name="Albersmeier A."/>
            <person name="Kalinowski J."/>
        </authorList>
    </citation>
    <scope>NUCLEOTIDE SEQUENCE [LARGE SCALE GENOMIC DNA]</scope>
    <source>
        <strain evidence="1 2">DSM 20147</strain>
    </source>
</reference>
<dbReference type="AlphaFoldDB" id="M1UFB9"/>
<dbReference type="RefSeq" id="WP_015651291.1">
    <property type="nucleotide sequence ID" value="NC_020506.1"/>
</dbReference>
<dbReference type="PATRIC" id="fig|1121353.3.peg.1446"/>